<dbReference type="RefSeq" id="XP_040653963.1">
    <property type="nucleotide sequence ID" value="XM_040803859.1"/>
</dbReference>
<dbReference type="EMBL" id="LAYC01000003">
    <property type="protein sequence ID" value="KYK54611.1"/>
    <property type="molecule type" value="Genomic_DNA"/>
</dbReference>
<keyword evidence="3" id="KW-1185">Reference proteome</keyword>
<dbReference type="AlphaFoldDB" id="A0A151GC30"/>
<evidence type="ECO:0000313" key="3">
    <source>
        <dbReference type="Proteomes" id="UP000076580"/>
    </source>
</evidence>
<dbReference type="Proteomes" id="UP000076580">
    <property type="component" value="Chromosome 03"/>
</dbReference>
<comment type="caution">
    <text evidence="2">The sequence shown here is derived from an EMBL/GenBank/DDBJ whole genome shotgun (WGS) entry which is preliminary data.</text>
</comment>
<feature type="region of interest" description="Disordered" evidence="1">
    <location>
        <begin position="159"/>
        <end position="185"/>
    </location>
</feature>
<accession>A0A151GC30</accession>
<organism evidence="2 3">
    <name type="scientific">Drechmeria coniospora</name>
    <name type="common">Nematophagous fungus</name>
    <name type="synonym">Meria coniospora</name>
    <dbReference type="NCBI Taxonomy" id="98403"/>
    <lineage>
        <taxon>Eukaryota</taxon>
        <taxon>Fungi</taxon>
        <taxon>Dikarya</taxon>
        <taxon>Ascomycota</taxon>
        <taxon>Pezizomycotina</taxon>
        <taxon>Sordariomycetes</taxon>
        <taxon>Hypocreomycetidae</taxon>
        <taxon>Hypocreales</taxon>
        <taxon>Ophiocordycipitaceae</taxon>
        <taxon>Drechmeria</taxon>
    </lineage>
</organism>
<dbReference type="GeneID" id="63719214"/>
<evidence type="ECO:0000256" key="1">
    <source>
        <dbReference type="SAM" id="MobiDB-lite"/>
    </source>
</evidence>
<gene>
    <name evidence="2" type="ORF">DCS_06571</name>
</gene>
<evidence type="ECO:0000313" key="2">
    <source>
        <dbReference type="EMBL" id="KYK54611.1"/>
    </source>
</evidence>
<sequence>MRSNDNNLHMHANMQQPYTTHAGAERSCAHQHTYVRCLGVRVRRRPEHTGPFGGSTVAQQQYNALVSVTTSSGTWRKRQTCSLLLLLRPAWLGPDVGPTTLEEARAWSLTPPRVPLFRRHRASTTSPSLRACVHKGKQGSFFAHMPVREQKWTPRDAFLATGASNGQPTTGRRRDSGPWPAAART</sequence>
<name>A0A151GC30_DRECN</name>
<dbReference type="InParanoid" id="A0A151GC30"/>
<proteinExistence type="predicted"/>
<protein>
    <submittedName>
        <fullName evidence="2">Uncharacterized protein</fullName>
    </submittedName>
</protein>
<reference evidence="2 3" key="1">
    <citation type="journal article" date="2016" name="Sci. Rep.">
        <title>Insights into Adaptations to a Near-Obligate Nematode Endoparasitic Lifestyle from the Finished Genome of Drechmeria coniospora.</title>
        <authorList>
            <person name="Zhang L."/>
            <person name="Zhou Z."/>
            <person name="Guo Q."/>
            <person name="Fokkens L."/>
            <person name="Miskei M."/>
            <person name="Pocsi I."/>
            <person name="Zhang W."/>
            <person name="Chen M."/>
            <person name="Wang L."/>
            <person name="Sun Y."/>
            <person name="Donzelli B.G."/>
            <person name="Gibson D.M."/>
            <person name="Nelson D.R."/>
            <person name="Luo J.G."/>
            <person name="Rep M."/>
            <person name="Liu H."/>
            <person name="Yang S."/>
            <person name="Wang J."/>
            <person name="Krasnoff S.B."/>
            <person name="Xu Y."/>
            <person name="Molnar I."/>
            <person name="Lin M."/>
        </authorList>
    </citation>
    <scope>NUCLEOTIDE SEQUENCE [LARGE SCALE GENOMIC DNA]</scope>
    <source>
        <strain evidence="2 3">ARSEF 6962</strain>
    </source>
</reference>